<accession>A0A0F8ZWW8</accession>
<reference evidence="2" key="1">
    <citation type="journal article" date="2015" name="Nature">
        <title>Complex archaea that bridge the gap between prokaryotes and eukaryotes.</title>
        <authorList>
            <person name="Spang A."/>
            <person name="Saw J.H."/>
            <person name="Jorgensen S.L."/>
            <person name="Zaremba-Niedzwiedzka K."/>
            <person name="Martijn J."/>
            <person name="Lind A.E."/>
            <person name="van Eijk R."/>
            <person name="Schleper C."/>
            <person name="Guy L."/>
            <person name="Ettema T.J."/>
        </authorList>
    </citation>
    <scope>NUCLEOTIDE SEQUENCE</scope>
</reference>
<keyword evidence="1" id="KW-0472">Membrane</keyword>
<protein>
    <submittedName>
        <fullName evidence="2">Uncharacterized protein</fullName>
    </submittedName>
</protein>
<evidence type="ECO:0000256" key="1">
    <source>
        <dbReference type="SAM" id="Phobius"/>
    </source>
</evidence>
<keyword evidence="1" id="KW-0812">Transmembrane</keyword>
<feature type="transmembrane region" description="Helical" evidence="1">
    <location>
        <begin position="20"/>
        <end position="38"/>
    </location>
</feature>
<proteinExistence type="predicted"/>
<evidence type="ECO:0000313" key="2">
    <source>
        <dbReference type="EMBL" id="KKK98392.1"/>
    </source>
</evidence>
<comment type="caution">
    <text evidence="2">The sequence shown here is derived from an EMBL/GenBank/DDBJ whole genome shotgun (WGS) entry which is preliminary data.</text>
</comment>
<organism evidence="2">
    <name type="scientific">marine sediment metagenome</name>
    <dbReference type="NCBI Taxonomy" id="412755"/>
    <lineage>
        <taxon>unclassified sequences</taxon>
        <taxon>metagenomes</taxon>
        <taxon>ecological metagenomes</taxon>
    </lineage>
</organism>
<keyword evidence="1" id="KW-1133">Transmembrane helix</keyword>
<sequence>MNDPNEMGLFPNEPKGPRNGCFIIFAVLAATALFFWLFQDALF</sequence>
<dbReference type="EMBL" id="LAZR01045636">
    <property type="protein sequence ID" value="KKK98392.1"/>
    <property type="molecule type" value="Genomic_DNA"/>
</dbReference>
<gene>
    <name evidence="2" type="ORF">LCGC14_2643180</name>
</gene>
<dbReference type="AlphaFoldDB" id="A0A0F8ZWW8"/>
<name>A0A0F8ZWW8_9ZZZZ</name>